<keyword evidence="4" id="KW-1185">Reference proteome</keyword>
<feature type="compositionally biased region" description="Basic and acidic residues" evidence="1">
    <location>
        <begin position="162"/>
        <end position="172"/>
    </location>
</feature>
<comment type="caution">
    <text evidence="3">The sequence shown here is derived from an EMBL/GenBank/DDBJ whole genome shotgun (WGS) entry which is preliminary data.</text>
</comment>
<feature type="compositionally biased region" description="Basic residues" evidence="1">
    <location>
        <begin position="151"/>
        <end position="161"/>
    </location>
</feature>
<keyword evidence="2" id="KW-0812">Transmembrane</keyword>
<feature type="region of interest" description="Disordered" evidence="1">
    <location>
        <begin position="139"/>
        <end position="172"/>
    </location>
</feature>
<sequence>MARASTELRRRIGSTRQLTALDDALSGRANLVLVARPLGAGKGAAKRRADELLDSTGLDPVSRGELWRCSPGAAARRLPGGGLLGTVTAVLLTLIVDWGLSWVFLAVATMARKPETLQTVSFIAVLTLMFSAGRPARVGARAVHGQPGHLRDRRGHRRRRGARGEELRRSSF</sequence>
<dbReference type="RefSeq" id="WP_344428809.1">
    <property type="nucleotide sequence ID" value="NZ_BAAANN010000037.1"/>
</dbReference>
<feature type="transmembrane region" description="Helical" evidence="2">
    <location>
        <begin position="83"/>
        <end position="104"/>
    </location>
</feature>
<evidence type="ECO:0000256" key="2">
    <source>
        <dbReference type="SAM" id="Phobius"/>
    </source>
</evidence>
<dbReference type="Proteomes" id="UP001501116">
    <property type="component" value="Unassembled WGS sequence"/>
</dbReference>
<evidence type="ECO:0000313" key="4">
    <source>
        <dbReference type="Proteomes" id="UP001501116"/>
    </source>
</evidence>
<evidence type="ECO:0000256" key="1">
    <source>
        <dbReference type="SAM" id="MobiDB-lite"/>
    </source>
</evidence>
<gene>
    <name evidence="3" type="ORF">GCM10009754_69210</name>
</gene>
<organism evidence="3 4">
    <name type="scientific">Amycolatopsis minnesotensis</name>
    <dbReference type="NCBI Taxonomy" id="337894"/>
    <lineage>
        <taxon>Bacteria</taxon>
        <taxon>Bacillati</taxon>
        <taxon>Actinomycetota</taxon>
        <taxon>Actinomycetes</taxon>
        <taxon>Pseudonocardiales</taxon>
        <taxon>Pseudonocardiaceae</taxon>
        <taxon>Amycolatopsis</taxon>
    </lineage>
</organism>
<name>A0ABP5DLR5_9PSEU</name>
<evidence type="ECO:0000313" key="3">
    <source>
        <dbReference type="EMBL" id="GAA1982463.1"/>
    </source>
</evidence>
<keyword evidence="2" id="KW-1133">Transmembrane helix</keyword>
<reference evidence="4" key="1">
    <citation type="journal article" date="2019" name="Int. J. Syst. Evol. Microbiol.">
        <title>The Global Catalogue of Microorganisms (GCM) 10K type strain sequencing project: providing services to taxonomists for standard genome sequencing and annotation.</title>
        <authorList>
            <consortium name="The Broad Institute Genomics Platform"/>
            <consortium name="The Broad Institute Genome Sequencing Center for Infectious Disease"/>
            <person name="Wu L."/>
            <person name="Ma J."/>
        </authorList>
    </citation>
    <scope>NUCLEOTIDE SEQUENCE [LARGE SCALE GENOMIC DNA]</scope>
    <source>
        <strain evidence="4">JCM 14545</strain>
    </source>
</reference>
<feature type="transmembrane region" description="Helical" evidence="2">
    <location>
        <begin position="116"/>
        <end position="133"/>
    </location>
</feature>
<dbReference type="EMBL" id="BAAANN010000037">
    <property type="protein sequence ID" value="GAA1982463.1"/>
    <property type="molecule type" value="Genomic_DNA"/>
</dbReference>
<proteinExistence type="predicted"/>
<protein>
    <submittedName>
        <fullName evidence="3">Uncharacterized protein</fullName>
    </submittedName>
</protein>
<keyword evidence="2" id="KW-0472">Membrane</keyword>
<accession>A0ABP5DLR5</accession>